<dbReference type="EMBL" id="AP022871">
    <property type="protein sequence ID" value="BCB85528.1"/>
    <property type="molecule type" value="Genomic_DNA"/>
</dbReference>
<feature type="region of interest" description="Disordered" evidence="1">
    <location>
        <begin position="60"/>
        <end position="121"/>
    </location>
</feature>
<sequence>MVYVDPPAWPARGRLWSHMISDVSYEELHAFAEMLGEPRRGFDRDHYDVPAERVPVAVWLGGRPPGVEPRDRPPAPRRGPAPSQAPRRAPVFVMPHPREASSRSRLARAGASQRSARAGRR</sequence>
<evidence type="ECO:0000313" key="3">
    <source>
        <dbReference type="EMBL" id="BCB85528.1"/>
    </source>
</evidence>
<name>A0A6F8YHT9_9ACTN</name>
<organism evidence="3 4">
    <name type="scientific">Phytohabitans suffuscus</name>
    <dbReference type="NCBI Taxonomy" id="624315"/>
    <lineage>
        <taxon>Bacteria</taxon>
        <taxon>Bacillati</taxon>
        <taxon>Actinomycetota</taxon>
        <taxon>Actinomycetes</taxon>
        <taxon>Micromonosporales</taxon>
        <taxon>Micromonosporaceae</taxon>
    </lineage>
</organism>
<feature type="domain" description="DUF4031" evidence="2">
    <location>
        <begin position="2"/>
        <end position="64"/>
    </location>
</feature>
<dbReference type="AlphaFoldDB" id="A0A6F8YHT9"/>
<protein>
    <recommendedName>
        <fullName evidence="2">DUF4031 domain-containing protein</fullName>
    </recommendedName>
</protein>
<evidence type="ECO:0000313" key="4">
    <source>
        <dbReference type="Proteomes" id="UP000503011"/>
    </source>
</evidence>
<reference evidence="3 4" key="1">
    <citation type="submission" date="2020-03" db="EMBL/GenBank/DDBJ databases">
        <title>Whole genome shotgun sequence of Phytohabitans suffuscus NBRC 105367.</title>
        <authorList>
            <person name="Komaki H."/>
            <person name="Tamura T."/>
        </authorList>
    </citation>
    <scope>NUCLEOTIDE SEQUENCE [LARGE SCALE GENOMIC DNA]</scope>
    <source>
        <strain evidence="3 4">NBRC 105367</strain>
    </source>
</reference>
<accession>A0A6F8YHT9</accession>
<dbReference type="KEGG" id="psuu:Psuf_028410"/>
<feature type="compositionally biased region" description="Low complexity" evidence="1">
    <location>
        <begin position="78"/>
        <end position="90"/>
    </location>
</feature>
<dbReference type="InterPro" id="IPR025109">
    <property type="entry name" value="DUF4031"/>
</dbReference>
<dbReference type="Proteomes" id="UP000503011">
    <property type="component" value="Chromosome"/>
</dbReference>
<evidence type="ECO:0000256" key="1">
    <source>
        <dbReference type="SAM" id="MobiDB-lite"/>
    </source>
</evidence>
<evidence type="ECO:0000259" key="2">
    <source>
        <dbReference type="Pfam" id="PF13223"/>
    </source>
</evidence>
<feature type="compositionally biased region" description="Low complexity" evidence="1">
    <location>
        <begin position="103"/>
        <end position="121"/>
    </location>
</feature>
<keyword evidence="4" id="KW-1185">Reference proteome</keyword>
<gene>
    <name evidence="3" type="ORF">Psuf_028410</name>
</gene>
<reference evidence="3 4" key="2">
    <citation type="submission" date="2020-03" db="EMBL/GenBank/DDBJ databases">
        <authorList>
            <person name="Ichikawa N."/>
            <person name="Kimura A."/>
            <person name="Kitahashi Y."/>
            <person name="Uohara A."/>
        </authorList>
    </citation>
    <scope>NUCLEOTIDE SEQUENCE [LARGE SCALE GENOMIC DNA]</scope>
    <source>
        <strain evidence="3 4">NBRC 105367</strain>
    </source>
</reference>
<dbReference type="Pfam" id="PF13223">
    <property type="entry name" value="DUF4031"/>
    <property type="match status" value="1"/>
</dbReference>
<proteinExistence type="predicted"/>